<organism evidence="1 2">
    <name type="scientific">Wenyingzhuangia fucanilytica</name>
    <dbReference type="NCBI Taxonomy" id="1790137"/>
    <lineage>
        <taxon>Bacteria</taxon>
        <taxon>Pseudomonadati</taxon>
        <taxon>Bacteroidota</taxon>
        <taxon>Flavobacteriia</taxon>
        <taxon>Flavobacteriales</taxon>
        <taxon>Flavobacteriaceae</taxon>
        <taxon>Wenyingzhuangia</taxon>
    </lineage>
</organism>
<dbReference type="AlphaFoldDB" id="A0A1B1Y7I3"/>
<dbReference type="RefSeq" id="WP_068827177.1">
    <property type="nucleotide sequence ID" value="NZ_CP014224.1"/>
</dbReference>
<dbReference type="Proteomes" id="UP000092967">
    <property type="component" value="Chromosome"/>
</dbReference>
<reference evidence="1 2" key="1">
    <citation type="submission" date="2016-02" db="EMBL/GenBank/DDBJ databases">
        <authorList>
            <person name="Wen L."/>
            <person name="He K."/>
            <person name="Yang H."/>
        </authorList>
    </citation>
    <scope>NUCLEOTIDE SEQUENCE [LARGE SCALE GENOMIC DNA]</scope>
    <source>
        <strain evidence="1 2">CZ1127</strain>
    </source>
</reference>
<proteinExistence type="predicted"/>
<dbReference type="OrthoDB" id="1040492at2"/>
<dbReference type="EMBL" id="CP014224">
    <property type="protein sequence ID" value="ANW96740.1"/>
    <property type="molecule type" value="Genomic_DNA"/>
</dbReference>
<gene>
    <name evidence="1" type="ORF">AXE80_10840</name>
</gene>
<accession>A0A1B1Y7I3</accession>
<sequence>MANLPELKINISEEDIREVTRLSSLNYGPGEIAVCLGYPKKTFKRLALDPNTEIGKAYLKGRLDSKIDADDSLYKEMLKGNVTATQTHIKRSETLDFENAKAQIFDL</sequence>
<protein>
    <submittedName>
        <fullName evidence="1">Uncharacterized protein</fullName>
    </submittedName>
</protein>
<keyword evidence="2" id="KW-1185">Reference proteome</keyword>
<dbReference type="STRING" id="1790137.AXE80_10840"/>
<evidence type="ECO:0000313" key="1">
    <source>
        <dbReference type="EMBL" id="ANW96740.1"/>
    </source>
</evidence>
<dbReference type="KEGG" id="wfu:AXE80_10840"/>
<name>A0A1B1Y7I3_9FLAO</name>
<evidence type="ECO:0000313" key="2">
    <source>
        <dbReference type="Proteomes" id="UP000092967"/>
    </source>
</evidence>